<dbReference type="InterPro" id="IPR040357">
    <property type="entry name" value="Vma22/CCDC115"/>
</dbReference>
<feature type="compositionally biased region" description="Basic and acidic residues" evidence="2">
    <location>
        <begin position="18"/>
        <end position="57"/>
    </location>
</feature>
<evidence type="ECO:0000313" key="4">
    <source>
        <dbReference type="WBParaSite" id="jg16935"/>
    </source>
</evidence>
<evidence type="ECO:0000256" key="1">
    <source>
        <dbReference type="ARBA" id="ARBA00093634"/>
    </source>
</evidence>
<dbReference type="GO" id="GO:0051082">
    <property type="term" value="F:unfolded protein binding"/>
    <property type="evidence" value="ECO:0007669"/>
    <property type="project" value="TreeGrafter"/>
</dbReference>
<dbReference type="AlphaFoldDB" id="A0A915D8R5"/>
<keyword evidence="3" id="KW-1185">Reference proteome</keyword>
<protein>
    <recommendedName>
        <fullName evidence="1">Vacuolar ATPase assembly protein VMA22</fullName>
    </recommendedName>
</protein>
<name>A0A915D8R5_9BILA</name>
<dbReference type="GO" id="GO:0070072">
    <property type="term" value="P:vacuolar proton-transporting V-type ATPase complex assembly"/>
    <property type="evidence" value="ECO:0007669"/>
    <property type="project" value="InterPro"/>
</dbReference>
<evidence type="ECO:0000256" key="2">
    <source>
        <dbReference type="SAM" id="MobiDB-lite"/>
    </source>
</evidence>
<accession>A0A915D8R5</accession>
<dbReference type="Proteomes" id="UP000887574">
    <property type="component" value="Unplaced"/>
</dbReference>
<reference evidence="4" key="1">
    <citation type="submission" date="2022-11" db="UniProtKB">
        <authorList>
            <consortium name="WormBaseParasite"/>
        </authorList>
    </citation>
    <scope>IDENTIFICATION</scope>
</reference>
<dbReference type="PANTHER" id="PTHR31996:SF2">
    <property type="entry name" value="COILED-COIL DOMAIN-CONTAINING PROTEIN 115"/>
    <property type="match status" value="1"/>
</dbReference>
<dbReference type="WBParaSite" id="jg16935">
    <property type="protein sequence ID" value="jg16935"/>
    <property type="gene ID" value="jg16935"/>
</dbReference>
<dbReference type="PANTHER" id="PTHR31996">
    <property type="entry name" value="COILED-COIL DOMAIN-CONTAINING PROTEIN 115"/>
    <property type="match status" value="1"/>
</dbReference>
<feature type="region of interest" description="Disordered" evidence="2">
    <location>
        <begin position="1"/>
        <end position="66"/>
    </location>
</feature>
<organism evidence="3 4">
    <name type="scientific">Ditylenchus dipsaci</name>
    <dbReference type="NCBI Taxonomy" id="166011"/>
    <lineage>
        <taxon>Eukaryota</taxon>
        <taxon>Metazoa</taxon>
        <taxon>Ecdysozoa</taxon>
        <taxon>Nematoda</taxon>
        <taxon>Chromadorea</taxon>
        <taxon>Rhabditida</taxon>
        <taxon>Tylenchina</taxon>
        <taxon>Tylenchomorpha</taxon>
        <taxon>Sphaerularioidea</taxon>
        <taxon>Anguinidae</taxon>
        <taxon>Anguininae</taxon>
        <taxon>Ditylenchus</taxon>
    </lineage>
</organism>
<proteinExistence type="predicted"/>
<evidence type="ECO:0000313" key="3">
    <source>
        <dbReference type="Proteomes" id="UP000887574"/>
    </source>
</evidence>
<sequence length="104" mass="11546">MEPTTRVNVVNAADEDKDSASKDDLSEGLRKRLTINEKAESKNGTSDKHTDQSCDQKKKPHSFRPFGVLEPLSAKKARSNIKAALPLICDLANLQREISLLEIE</sequence>